<dbReference type="AlphaFoldDB" id="A0A6A0HI77"/>
<name>A0A6A0HI77_HYAAZ</name>
<evidence type="ECO:0000313" key="5">
    <source>
        <dbReference type="EMBL" id="KAA0203927.1"/>
    </source>
</evidence>
<dbReference type="OrthoDB" id="550577at2759"/>
<dbReference type="SUPFAM" id="SSF51011">
    <property type="entry name" value="Glycosyl hydrolase domain"/>
    <property type="match status" value="1"/>
</dbReference>
<evidence type="ECO:0000256" key="1">
    <source>
        <dbReference type="ARBA" id="ARBA00000548"/>
    </source>
</evidence>
<comment type="catalytic activity">
    <reaction evidence="1">
        <text>Endohydrolysis of (1-&gt;4)-alpha-D-glucosidic linkages in polysaccharides containing three or more (1-&gt;4)-alpha-linked D-glucose units.</text>
        <dbReference type="EC" id="3.2.1.1"/>
    </reaction>
</comment>
<dbReference type="SMART" id="SM00632">
    <property type="entry name" value="Aamy_C"/>
    <property type="match status" value="1"/>
</dbReference>
<dbReference type="PANTHER" id="PTHR43447">
    <property type="entry name" value="ALPHA-AMYLASE"/>
    <property type="match status" value="1"/>
</dbReference>
<dbReference type="GO" id="GO:0005975">
    <property type="term" value="P:carbohydrate metabolic process"/>
    <property type="evidence" value="ECO:0007669"/>
    <property type="project" value="InterPro"/>
</dbReference>
<reference evidence="5" key="3">
    <citation type="submission" date="2019-06" db="EMBL/GenBank/DDBJ databases">
        <authorList>
            <person name="Poynton C."/>
            <person name="Hasenbein S."/>
            <person name="Benoit J.B."/>
            <person name="Sepulveda M.S."/>
            <person name="Poelchau M.F."/>
            <person name="Murali S.C."/>
            <person name="Chen S."/>
            <person name="Glastad K.M."/>
            <person name="Werren J.H."/>
            <person name="Vineis J.H."/>
            <person name="Bowen J.L."/>
            <person name="Friedrich M."/>
            <person name="Jones J."/>
            <person name="Robertson H.M."/>
            <person name="Feyereisen R."/>
            <person name="Mechler-Hickson A."/>
            <person name="Mathers N."/>
            <person name="Lee C.E."/>
            <person name="Colbourne J.K."/>
            <person name="Biales A."/>
            <person name="Johnston J.S."/>
            <person name="Wellborn G.A."/>
            <person name="Rosendale A.J."/>
            <person name="Cridge A.G."/>
            <person name="Munoz-Torres M.C."/>
            <person name="Bain P.A."/>
            <person name="Manny A.R."/>
            <person name="Major K.M."/>
            <person name="Lambert F.N."/>
            <person name="Vulpe C.D."/>
            <person name="Tuck P."/>
            <person name="Blalock B.J."/>
            <person name="Lin Y.-Y."/>
            <person name="Smith M.E."/>
            <person name="Ochoa-Acuna H."/>
            <person name="Chen M.-J.M."/>
            <person name="Childers C.P."/>
            <person name="Qu J."/>
            <person name="Dugan S."/>
            <person name="Lee S.L."/>
            <person name="Chao H."/>
            <person name="Dinh H."/>
            <person name="Han Y."/>
            <person name="Doddapaneni H."/>
            <person name="Worley K.C."/>
            <person name="Muzny D.M."/>
            <person name="Gibbs R.A."/>
            <person name="Richards S."/>
        </authorList>
    </citation>
    <scope>NUCLEOTIDE SEQUENCE</scope>
    <source>
        <strain evidence="5">HAZT.00-mixed</strain>
        <tissue evidence="5">Whole organism</tissue>
    </source>
</reference>
<dbReference type="EC" id="3.2.1.1" evidence="3"/>
<dbReference type="Gene3D" id="2.60.40.1180">
    <property type="entry name" value="Golgi alpha-mannosidase II"/>
    <property type="match status" value="1"/>
</dbReference>
<reference evidence="5" key="2">
    <citation type="journal article" date="2018" name="Environ. Sci. Technol.">
        <title>The Toxicogenome of Hyalella azteca: A Model for Sediment Ecotoxicology and Evolutionary Toxicology.</title>
        <authorList>
            <person name="Poynton H.C."/>
            <person name="Hasenbein S."/>
            <person name="Benoit J.B."/>
            <person name="Sepulveda M.S."/>
            <person name="Poelchau M.F."/>
            <person name="Hughes D.S.T."/>
            <person name="Murali S.C."/>
            <person name="Chen S."/>
            <person name="Glastad K.M."/>
            <person name="Goodisman M.A.D."/>
            <person name="Werren J.H."/>
            <person name="Vineis J.H."/>
            <person name="Bowen J.L."/>
            <person name="Friedrich M."/>
            <person name="Jones J."/>
            <person name="Robertson H.M."/>
            <person name="Feyereisen R."/>
            <person name="Mechler-Hickson A."/>
            <person name="Mathers N."/>
            <person name="Lee C.E."/>
            <person name="Colbourne J.K."/>
            <person name="Biales A."/>
            <person name="Johnston J.S."/>
            <person name="Wellborn G.A."/>
            <person name="Rosendale A.J."/>
            <person name="Cridge A.G."/>
            <person name="Munoz-Torres M.C."/>
            <person name="Bain P.A."/>
            <person name="Manny A.R."/>
            <person name="Major K.M."/>
            <person name="Lambert F.N."/>
            <person name="Vulpe C.D."/>
            <person name="Tuck P."/>
            <person name="Blalock B.J."/>
            <person name="Lin Y.Y."/>
            <person name="Smith M.E."/>
            <person name="Ochoa-Acuna H."/>
            <person name="Chen M.M."/>
            <person name="Childers C.P."/>
            <person name="Qu J."/>
            <person name="Dugan S."/>
            <person name="Lee S.L."/>
            <person name="Chao H."/>
            <person name="Dinh H."/>
            <person name="Han Y."/>
            <person name="Doddapaneni H."/>
            <person name="Worley K.C."/>
            <person name="Muzny D.M."/>
            <person name="Gibbs R.A."/>
            <person name="Richards S."/>
        </authorList>
    </citation>
    <scope>NUCLEOTIDE SEQUENCE</scope>
    <source>
        <strain evidence="5">HAZT.00-mixed</strain>
        <tissue evidence="5">Whole organism</tissue>
    </source>
</reference>
<dbReference type="Gene3D" id="3.20.20.80">
    <property type="entry name" value="Glycosidases"/>
    <property type="match status" value="1"/>
</dbReference>
<dbReference type="InterPro" id="IPR013780">
    <property type="entry name" value="Glyco_hydro_b"/>
</dbReference>
<protein>
    <recommendedName>
        <fullName evidence="3">alpha-amylase</fullName>
        <ecNumber evidence="3">3.2.1.1</ecNumber>
    </recommendedName>
</protein>
<feature type="domain" description="Alpha-amylase C-terminal" evidence="4">
    <location>
        <begin position="124"/>
        <end position="208"/>
    </location>
</feature>
<dbReference type="GO" id="GO:0043169">
    <property type="term" value="F:cation binding"/>
    <property type="evidence" value="ECO:0007669"/>
    <property type="project" value="InterPro"/>
</dbReference>
<reference evidence="5" key="1">
    <citation type="submission" date="2014-08" db="EMBL/GenBank/DDBJ databases">
        <authorList>
            <person name="Murali S."/>
            <person name="Richards S."/>
            <person name="Bandaranaike D."/>
            <person name="Bellair M."/>
            <person name="Blankenburg K."/>
            <person name="Chao H."/>
            <person name="Dinh H."/>
            <person name="Doddapaneni H."/>
            <person name="Dugan-Rocha S."/>
            <person name="Elkadiri S."/>
            <person name="Gnanaolivu R."/>
            <person name="Hughes D."/>
            <person name="Lee S."/>
            <person name="Li M."/>
            <person name="Ming W."/>
            <person name="Munidasa M."/>
            <person name="Muniz J."/>
            <person name="Nguyen L."/>
            <person name="Osuji N."/>
            <person name="Pu L.-L."/>
            <person name="Puazo M."/>
            <person name="Skinner E."/>
            <person name="Qu C."/>
            <person name="Quiroz J."/>
            <person name="Raj R."/>
            <person name="Weissenberger G."/>
            <person name="Xin Y."/>
            <person name="Zou X."/>
            <person name="Han Y."/>
            <person name="Worley K."/>
            <person name="Muzny D."/>
            <person name="Gibbs R."/>
        </authorList>
    </citation>
    <scope>NUCLEOTIDE SEQUENCE</scope>
    <source>
        <strain evidence="5">HAZT.00-mixed</strain>
        <tissue evidence="5">Whole organism</tissue>
    </source>
</reference>
<dbReference type="SUPFAM" id="SSF51445">
    <property type="entry name" value="(Trans)glycosidases"/>
    <property type="match status" value="1"/>
</dbReference>
<evidence type="ECO:0000256" key="2">
    <source>
        <dbReference type="ARBA" id="ARBA00008061"/>
    </source>
</evidence>
<comment type="caution">
    <text evidence="5">The sequence shown here is derived from an EMBL/GenBank/DDBJ whole genome shotgun (WGS) entry which is preliminary data.</text>
</comment>
<comment type="similarity">
    <text evidence="2">Belongs to the glycosyl hydrolase 13 family.</text>
</comment>
<proteinExistence type="inferred from homology"/>
<evidence type="ECO:0000259" key="4">
    <source>
        <dbReference type="SMART" id="SM00632"/>
    </source>
</evidence>
<organism evidence="5">
    <name type="scientific">Hyalella azteca</name>
    <name type="common">Amphipod</name>
    <dbReference type="NCBI Taxonomy" id="294128"/>
    <lineage>
        <taxon>Eukaryota</taxon>
        <taxon>Metazoa</taxon>
        <taxon>Ecdysozoa</taxon>
        <taxon>Arthropoda</taxon>
        <taxon>Crustacea</taxon>
        <taxon>Multicrustacea</taxon>
        <taxon>Malacostraca</taxon>
        <taxon>Eumalacostraca</taxon>
        <taxon>Peracarida</taxon>
        <taxon>Amphipoda</taxon>
        <taxon>Senticaudata</taxon>
        <taxon>Talitrida</taxon>
        <taxon>Talitroidea</taxon>
        <taxon>Hyalellidae</taxon>
        <taxon>Hyalella</taxon>
    </lineage>
</organism>
<evidence type="ECO:0000256" key="3">
    <source>
        <dbReference type="ARBA" id="ARBA00012595"/>
    </source>
</evidence>
<sequence>MVFVNNHDNQRGHGGGGDQILTFRVPRLYKMAAAFKLAWPHGFTRIMSSYNWPQDIQNGHDNNDWIGPPHDSNYNIISPTFGADGACQGDWVCEHRWRQIYNMEQIYNIQENRSRRGPPGTNVNDWWDNGNNQIAFCRGNKGFIAINNDGYDLKKTLQVSMYCDVISGNVENGSCTGKTVTVGTNGLAYIDPKTSDHDGVLAMHAEAKL</sequence>
<dbReference type="InterPro" id="IPR017853">
    <property type="entry name" value="GH"/>
</dbReference>
<dbReference type="EMBL" id="JQDR03000385">
    <property type="protein sequence ID" value="KAA0203927.1"/>
    <property type="molecule type" value="Genomic_DNA"/>
</dbReference>
<accession>A0A6A0HI77</accession>
<dbReference type="Proteomes" id="UP000711488">
    <property type="component" value="Unassembled WGS sequence"/>
</dbReference>
<dbReference type="InterPro" id="IPR031319">
    <property type="entry name" value="A-amylase_C"/>
</dbReference>
<dbReference type="Pfam" id="PF02806">
    <property type="entry name" value="Alpha-amylase_C"/>
    <property type="match status" value="1"/>
</dbReference>
<dbReference type="GO" id="GO:0004556">
    <property type="term" value="F:alpha-amylase activity"/>
    <property type="evidence" value="ECO:0007669"/>
    <property type="project" value="UniProtKB-EC"/>
</dbReference>
<gene>
    <name evidence="5" type="ORF">HAZT_HAZT003497</name>
</gene>
<dbReference type="InterPro" id="IPR006048">
    <property type="entry name" value="A-amylase/branching_C"/>
</dbReference>